<evidence type="ECO:0000313" key="3">
    <source>
        <dbReference type="Proteomes" id="UP001291623"/>
    </source>
</evidence>
<proteinExistence type="predicted"/>
<feature type="region of interest" description="Disordered" evidence="1">
    <location>
        <begin position="188"/>
        <end position="208"/>
    </location>
</feature>
<dbReference type="Proteomes" id="UP001291623">
    <property type="component" value="Unassembled WGS sequence"/>
</dbReference>
<name>A0AAE1RQM3_9SOLA</name>
<dbReference type="PANTHER" id="PTHR38936">
    <property type="entry name" value="TITIN-LIKE ISOFORM X2"/>
    <property type="match status" value="1"/>
</dbReference>
<feature type="region of interest" description="Disordered" evidence="1">
    <location>
        <begin position="1"/>
        <end position="29"/>
    </location>
</feature>
<feature type="compositionally biased region" description="Polar residues" evidence="1">
    <location>
        <begin position="8"/>
        <end position="25"/>
    </location>
</feature>
<accession>A0AAE1RQM3</accession>
<dbReference type="AlphaFoldDB" id="A0AAE1RQM3"/>
<keyword evidence="3" id="KW-1185">Reference proteome</keyword>
<evidence type="ECO:0000256" key="1">
    <source>
        <dbReference type="SAM" id="MobiDB-lite"/>
    </source>
</evidence>
<feature type="compositionally biased region" description="Basic residues" evidence="1">
    <location>
        <begin position="194"/>
        <end position="208"/>
    </location>
</feature>
<dbReference type="EMBL" id="JAVYJV010000013">
    <property type="protein sequence ID" value="KAK4355527.1"/>
    <property type="molecule type" value="Genomic_DNA"/>
</dbReference>
<comment type="caution">
    <text evidence="2">The sequence shown here is derived from an EMBL/GenBank/DDBJ whole genome shotgun (WGS) entry which is preliminary data.</text>
</comment>
<sequence length="208" mass="23444">MADGPNHSALTTDNEQSKHSQSAAFTSKRKISKVNGMIVRRSNRLKSLGSFRKRQGLEAVQHIDLTYCDREKETHDEPISLKSIRNRGRRPFASETTPTNRNYKIRYTNSEKKIEALTEENYRHAQKLSYLLGKVKIVSDIPCTGCILPCHVVDAVVYSQYEITICSLMNLAILVILHPVAAALNSAPAPKPSPVKKKKNSVKRMKRD</sequence>
<evidence type="ECO:0000313" key="2">
    <source>
        <dbReference type="EMBL" id="KAK4355527.1"/>
    </source>
</evidence>
<dbReference type="PANTHER" id="PTHR38936:SF2">
    <property type="match status" value="1"/>
</dbReference>
<reference evidence="2" key="1">
    <citation type="submission" date="2023-12" db="EMBL/GenBank/DDBJ databases">
        <title>Genome assembly of Anisodus tanguticus.</title>
        <authorList>
            <person name="Wang Y.-J."/>
        </authorList>
    </citation>
    <scope>NUCLEOTIDE SEQUENCE</scope>
    <source>
        <strain evidence="2">KB-2021</strain>
        <tissue evidence="2">Leaf</tissue>
    </source>
</reference>
<gene>
    <name evidence="2" type="ORF">RND71_024498</name>
</gene>
<protein>
    <submittedName>
        <fullName evidence="2">Uncharacterized protein</fullName>
    </submittedName>
</protein>
<organism evidence="2 3">
    <name type="scientific">Anisodus tanguticus</name>
    <dbReference type="NCBI Taxonomy" id="243964"/>
    <lineage>
        <taxon>Eukaryota</taxon>
        <taxon>Viridiplantae</taxon>
        <taxon>Streptophyta</taxon>
        <taxon>Embryophyta</taxon>
        <taxon>Tracheophyta</taxon>
        <taxon>Spermatophyta</taxon>
        <taxon>Magnoliopsida</taxon>
        <taxon>eudicotyledons</taxon>
        <taxon>Gunneridae</taxon>
        <taxon>Pentapetalae</taxon>
        <taxon>asterids</taxon>
        <taxon>lamiids</taxon>
        <taxon>Solanales</taxon>
        <taxon>Solanaceae</taxon>
        <taxon>Solanoideae</taxon>
        <taxon>Hyoscyameae</taxon>
        <taxon>Anisodus</taxon>
    </lineage>
</organism>